<dbReference type="InterPro" id="IPR001155">
    <property type="entry name" value="OxRdtase_FMN_N"/>
</dbReference>
<evidence type="ECO:0000256" key="7">
    <source>
        <dbReference type="ARBA" id="ARBA00023002"/>
    </source>
</evidence>
<dbReference type="EMBL" id="CP012508">
    <property type="protein sequence ID" value="ALB22587.1"/>
    <property type="molecule type" value="Genomic_DNA"/>
</dbReference>
<dbReference type="InterPro" id="IPR013785">
    <property type="entry name" value="Aldolase_TIM"/>
</dbReference>
<dbReference type="GO" id="GO:0008670">
    <property type="term" value="F:2,4-dienoyl-CoA reductase (NADPH) activity"/>
    <property type="evidence" value="ECO:0007669"/>
    <property type="project" value="UniProtKB-EC"/>
</dbReference>
<dbReference type="PRINTS" id="PR00368">
    <property type="entry name" value="FADPNR"/>
</dbReference>
<dbReference type="EC" id="1.3.1.34" evidence="10"/>
<evidence type="ECO:0000256" key="8">
    <source>
        <dbReference type="ARBA" id="ARBA00023004"/>
    </source>
</evidence>
<evidence type="ECO:0000256" key="5">
    <source>
        <dbReference type="ARBA" id="ARBA00022643"/>
    </source>
</evidence>
<evidence type="ECO:0000256" key="2">
    <source>
        <dbReference type="ARBA" id="ARBA00001966"/>
    </source>
</evidence>
<evidence type="ECO:0000256" key="4">
    <source>
        <dbReference type="ARBA" id="ARBA00022630"/>
    </source>
</evidence>
<dbReference type="PANTHER" id="PTHR42917:SF2">
    <property type="entry name" value="2,4-DIENOYL-COA REDUCTASE [(2E)-ENOYL-COA-PRODUCING]"/>
    <property type="match status" value="1"/>
</dbReference>
<reference evidence="10 11" key="1">
    <citation type="journal article" date="2014" name="Genome Announc.">
        <title>Comparative Genome Analysis of Two Isolates of the Fish Pathogen Piscirickettsia salmonis from Different Hosts Reveals Major Differences in Virulence-Associated Secretion Systems.</title>
        <authorList>
            <person name="Bohle H."/>
            <person name="Henriquez P."/>
            <person name="Grothusen H."/>
            <person name="Navas E."/>
            <person name="Sandoval A."/>
            <person name="Bustamante F."/>
            <person name="Bustos P."/>
            <person name="Mancilla M."/>
        </authorList>
    </citation>
    <scope>NUCLEOTIDE SEQUENCE [LARGE SCALE GENOMIC DNA]</scope>
    <source>
        <strain evidence="11">B1-32597</strain>
    </source>
</reference>
<dbReference type="GO" id="GO:0010181">
    <property type="term" value="F:FMN binding"/>
    <property type="evidence" value="ECO:0007669"/>
    <property type="project" value="InterPro"/>
</dbReference>
<dbReference type="SUPFAM" id="SSF51971">
    <property type="entry name" value="Nucleotide-binding domain"/>
    <property type="match status" value="1"/>
</dbReference>
<dbReference type="GO" id="GO:0046872">
    <property type="term" value="F:metal ion binding"/>
    <property type="evidence" value="ECO:0007669"/>
    <property type="project" value="UniProtKB-KW"/>
</dbReference>
<proteinExistence type="inferred from homology"/>
<evidence type="ECO:0000256" key="3">
    <source>
        <dbReference type="ARBA" id="ARBA00011048"/>
    </source>
</evidence>
<protein>
    <submittedName>
        <fullName evidence="10">2,4-dienoyl-CoA reductase</fullName>
        <ecNumber evidence="10">1.3.1.34</ecNumber>
    </submittedName>
</protein>
<comment type="cofactor">
    <cofactor evidence="2">
        <name>[4Fe-4S] cluster</name>
        <dbReference type="ChEBI" id="CHEBI:49883"/>
    </cofactor>
</comment>
<evidence type="ECO:0000256" key="6">
    <source>
        <dbReference type="ARBA" id="ARBA00022723"/>
    </source>
</evidence>
<comment type="similarity">
    <text evidence="3">In the N-terminal section; belongs to the NADH:flavin oxidoreductase/NADH oxidase family.</text>
</comment>
<evidence type="ECO:0000313" key="11">
    <source>
        <dbReference type="Proteomes" id="UP000029558"/>
    </source>
</evidence>
<dbReference type="FunFam" id="3.20.20.70:FF:000082">
    <property type="entry name" value="NADPH-dependent 2,4-dienoyl-CoA reductase"/>
    <property type="match status" value="1"/>
</dbReference>
<dbReference type="PANTHER" id="PTHR42917">
    <property type="entry name" value="2,4-DIENOYL-COA REDUCTASE"/>
    <property type="match status" value="1"/>
</dbReference>
<evidence type="ECO:0000313" key="10">
    <source>
        <dbReference type="EMBL" id="ALB22587.1"/>
    </source>
</evidence>
<gene>
    <name evidence="10" type="ORF">KU39_1405</name>
</gene>
<keyword evidence="9" id="KW-0411">Iron-sulfur</keyword>
<keyword evidence="7 10" id="KW-0560">Oxidoreductase</keyword>
<dbReference type="CDD" id="cd02930">
    <property type="entry name" value="DCR_FMN"/>
    <property type="match status" value="1"/>
</dbReference>
<evidence type="ECO:0000256" key="1">
    <source>
        <dbReference type="ARBA" id="ARBA00001917"/>
    </source>
</evidence>
<dbReference type="SUPFAM" id="SSF51395">
    <property type="entry name" value="FMN-linked oxidoreductases"/>
    <property type="match status" value="1"/>
</dbReference>
<sequence length="675" mass="74872">MRHSDYPQLFTPLDLGFTTLKNRVIMGSMHTGLEDIKDKGKSMAAYFSERAKHGVALMVTGGYAPNRSGWGYLFANKLTSKCEIAYHKTVTDAVHLEGGKIALQILHTGRYSYHPFAVAPSAIKAPINRFKPRALTRLGIELTIRNFVRCATLAQQAGYDGVEIMGSEGYLINQFISTRTNKRTDQWGGCFENRMRLAVEIVKRTRTAVGENFIIIFRLSMIDLIPEGSSWEEVVQLAKAIEHAGATMINTGIGWHEARIPTIATMVPRAAFAAVTKKLKKEVSIPLIASNRINNPDQVEHLLKNDFCDLVSMARPFLADEQFISKAYQSKADSITPCIACNQACLDHVFQMKRASCLVNPRACYELELNYLPAQIIKRIAIIGAGPAGVAAAIVLAQRGHVVTLFEASECIGGQLNIAKQIPGKEEFYELLRYFNYQLNYLGVTLKLHHHADESDIIDQFDEVILATGVKPRLVDIPGINHHKVVSYLDVLKHKIVVGQSVAILGAGGIGFDTAEYLLHDQSLTVDEFYQEWGIDITMRHRGGVLPDHKKVKKPGAAREIYFLQRKASKMGAGLGKTTGWIHRQQLKHHKVQMLSGVSYHNIDDQGLHITYHGQEQVLPVDHVITCTGQTPCRELYDVLKQMAIPVHVVGGADVAVELDAKRAINQASRLAATL</sequence>
<evidence type="ECO:0000256" key="9">
    <source>
        <dbReference type="ARBA" id="ARBA00023014"/>
    </source>
</evidence>
<keyword evidence="6" id="KW-0479">Metal-binding</keyword>
<accession>A0A1L6TBK8</accession>
<dbReference type="OrthoDB" id="8523426at2"/>
<dbReference type="InterPro" id="IPR036188">
    <property type="entry name" value="FAD/NAD-bd_sf"/>
</dbReference>
<dbReference type="InterPro" id="IPR023753">
    <property type="entry name" value="FAD/NAD-binding_dom"/>
</dbReference>
<dbReference type="Proteomes" id="UP000029558">
    <property type="component" value="Chromosome"/>
</dbReference>
<dbReference type="Gene3D" id="3.20.20.70">
    <property type="entry name" value="Aldolase class I"/>
    <property type="match status" value="1"/>
</dbReference>
<dbReference type="Gene3D" id="3.40.50.720">
    <property type="entry name" value="NAD(P)-binding Rossmann-like Domain"/>
    <property type="match status" value="1"/>
</dbReference>
<dbReference type="InterPro" id="IPR051793">
    <property type="entry name" value="NADH:flavin_oxidoreductase"/>
</dbReference>
<keyword evidence="4" id="KW-0285">Flavoprotein</keyword>
<name>A0A1L6TBK8_PISSA</name>
<organism evidence="10 11">
    <name type="scientific">Piscirickettsia salmonis</name>
    <dbReference type="NCBI Taxonomy" id="1238"/>
    <lineage>
        <taxon>Bacteria</taxon>
        <taxon>Pseudomonadati</taxon>
        <taxon>Pseudomonadota</taxon>
        <taxon>Gammaproteobacteria</taxon>
        <taxon>Thiotrichales</taxon>
        <taxon>Piscirickettsiaceae</taxon>
        <taxon>Piscirickettsia</taxon>
    </lineage>
</organism>
<dbReference type="AlphaFoldDB" id="A0A1L6TBK8"/>
<dbReference type="Pfam" id="PF07992">
    <property type="entry name" value="Pyr_redox_2"/>
    <property type="match status" value="1"/>
</dbReference>
<dbReference type="Pfam" id="PF00724">
    <property type="entry name" value="Oxidored_FMN"/>
    <property type="match status" value="1"/>
</dbReference>
<keyword evidence="5" id="KW-0288">FMN</keyword>
<dbReference type="PRINTS" id="PR00469">
    <property type="entry name" value="PNDRDTASEII"/>
</dbReference>
<dbReference type="GO" id="GO:0051536">
    <property type="term" value="F:iron-sulfur cluster binding"/>
    <property type="evidence" value="ECO:0007669"/>
    <property type="project" value="UniProtKB-KW"/>
</dbReference>
<keyword evidence="8" id="KW-0408">Iron</keyword>
<dbReference type="RefSeq" id="WP_027242820.1">
    <property type="nucleotide sequence ID" value="NZ_CP013791.1"/>
</dbReference>
<comment type="cofactor">
    <cofactor evidence="1">
        <name>FMN</name>
        <dbReference type="ChEBI" id="CHEBI:58210"/>
    </cofactor>
</comment>
<dbReference type="Gene3D" id="3.50.50.60">
    <property type="entry name" value="FAD/NAD(P)-binding domain"/>
    <property type="match status" value="1"/>
</dbReference>
<dbReference type="SUPFAM" id="SSF51905">
    <property type="entry name" value="FAD/NAD(P)-binding domain"/>
    <property type="match status" value="1"/>
</dbReference>